<reference evidence="7" key="1">
    <citation type="journal article" date="2014" name="PLoS Negl. Trop. Dis.">
        <title>An updated insight into the Sialotranscriptome of Triatoma infestans: developmental stage and geographic variations.</title>
        <authorList>
            <person name="Schwarz A."/>
            <person name="Medrano-Mercado N."/>
            <person name="Schaub G.A."/>
            <person name="Struchiner C.J."/>
            <person name="Bargues M.D."/>
            <person name="Levy M.Z."/>
            <person name="Ribeiro J.M."/>
        </authorList>
    </citation>
    <scope>NUCLEOTIDE SEQUENCE</scope>
    <source>
        <strain evidence="7">Chile</strain>
        <tissue evidence="7">Salivary glands</tissue>
    </source>
</reference>
<organism evidence="7">
    <name type="scientific">Triatoma infestans</name>
    <name type="common">Assassin bug</name>
    <dbReference type="NCBI Taxonomy" id="30076"/>
    <lineage>
        <taxon>Eukaryota</taxon>
        <taxon>Metazoa</taxon>
        <taxon>Ecdysozoa</taxon>
        <taxon>Arthropoda</taxon>
        <taxon>Hexapoda</taxon>
        <taxon>Insecta</taxon>
        <taxon>Pterygota</taxon>
        <taxon>Neoptera</taxon>
        <taxon>Paraneoptera</taxon>
        <taxon>Hemiptera</taxon>
        <taxon>Heteroptera</taxon>
        <taxon>Panheteroptera</taxon>
        <taxon>Cimicomorpha</taxon>
        <taxon>Reduviidae</taxon>
        <taxon>Triatominae</taxon>
        <taxon>Triatoma</taxon>
    </lineage>
</organism>
<proteinExistence type="evidence at transcript level"/>
<comment type="similarity">
    <text evidence="2">Belongs to the UTP11 family.</text>
</comment>
<keyword evidence="4" id="KW-0698">rRNA processing</keyword>
<evidence type="ECO:0000256" key="1">
    <source>
        <dbReference type="ARBA" id="ARBA00004604"/>
    </source>
</evidence>
<dbReference type="Pfam" id="PF03998">
    <property type="entry name" value="Utp11"/>
    <property type="match status" value="1"/>
</dbReference>
<feature type="region of interest" description="Disordered" evidence="6">
    <location>
        <begin position="1"/>
        <end position="24"/>
    </location>
</feature>
<evidence type="ECO:0000313" key="7">
    <source>
        <dbReference type="EMBL" id="JAC17345.1"/>
    </source>
</evidence>
<dbReference type="EMBL" id="GBBI01001367">
    <property type="protein sequence ID" value="JAC17345.1"/>
    <property type="molecule type" value="mRNA"/>
</dbReference>
<evidence type="ECO:0000256" key="4">
    <source>
        <dbReference type="ARBA" id="ARBA00022552"/>
    </source>
</evidence>
<feature type="compositionally biased region" description="Basic residues" evidence="6">
    <location>
        <begin position="1"/>
        <end position="18"/>
    </location>
</feature>
<dbReference type="PANTHER" id="PTHR12838">
    <property type="entry name" value="U3 SMALL NUCLEOLAR RNA-ASSOCIATED PROTEIN 11"/>
    <property type="match status" value="1"/>
</dbReference>
<evidence type="ECO:0000256" key="5">
    <source>
        <dbReference type="ARBA" id="ARBA00023242"/>
    </source>
</evidence>
<dbReference type="AlphaFoldDB" id="A0A023F7X1"/>
<comment type="subcellular location">
    <subcellularLocation>
        <location evidence="1">Nucleus</location>
        <location evidence="1">Nucleolus</location>
    </subcellularLocation>
</comment>
<dbReference type="InterPro" id="IPR007144">
    <property type="entry name" value="SSU_processome_Utp11"/>
</dbReference>
<evidence type="ECO:0000256" key="6">
    <source>
        <dbReference type="SAM" id="MobiDB-lite"/>
    </source>
</evidence>
<dbReference type="PANTHER" id="PTHR12838:SF0">
    <property type="entry name" value="U3 SMALL NUCLEOLAR RNA-ASSOCIATED PROTEIN 11-RELATED"/>
    <property type="match status" value="1"/>
</dbReference>
<evidence type="ECO:0000256" key="3">
    <source>
        <dbReference type="ARBA" id="ARBA00020121"/>
    </source>
</evidence>
<keyword evidence="5" id="KW-0539">Nucleus</keyword>
<accession>A0A023F7X1</accession>
<dbReference type="PIRSF" id="PIRSF015952">
    <property type="entry name" value="U3snoRNP11"/>
    <property type="match status" value="1"/>
</dbReference>
<evidence type="ECO:0000256" key="2">
    <source>
        <dbReference type="ARBA" id="ARBA00008105"/>
    </source>
</evidence>
<sequence>MSSFRKASKINQKTHRERHQPEKRTHLGILEKKKDYKFRANDYHNKQKVLKKLKILAQNRNPDEFYFHMINSKVVDGKHKEKIKPIDEDTLEQKKLMENRNLTYVAMKRTIEHKKVNKLQSSLHLTDFTESVQSTHLIFDDEGNPIEATTSKDNKLLENIGDMNIPDIDDRTLRKINKMKLNNYKTLAQRIERAKQLGIIQRKMEMQNHLRNKSVTRPKLVQNGSKSQAPVYVWKYERKHEERLKIKPGKVFDKVGKIL</sequence>
<protein>
    <recommendedName>
        <fullName evidence="3">Probable U3 small nucleolar RNA-associated protein 11</fullName>
    </recommendedName>
</protein>
<feature type="non-terminal residue" evidence="7">
    <location>
        <position position="259"/>
    </location>
</feature>
<name>A0A023F7X1_TRIIF</name>
<dbReference type="GO" id="GO:0006364">
    <property type="term" value="P:rRNA processing"/>
    <property type="evidence" value="ECO:0007669"/>
    <property type="project" value="UniProtKB-KW"/>
</dbReference>
<dbReference type="GO" id="GO:0032040">
    <property type="term" value="C:small-subunit processome"/>
    <property type="evidence" value="ECO:0007669"/>
    <property type="project" value="InterPro"/>
</dbReference>